<dbReference type="OrthoDB" id="204608at2157"/>
<gene>
    <name evidence="2" type="ORF">SAMN05421858_1130</name>
</gene>
<proteinExistence type="predicted"/>
<feature type="compositionally biased region" description="Basic and acidic residues" evidence="1">
    <location>
        <begin position="30"/>
        <end position="52"/>
    </location>
</feature>
<name>A0A1N6XH64_9EURY</name>
<keyword evidence="3" id="KW-1185">Reference proteome</keyword>
<dbReference type="Proteomes" id="UP000186914">
    <property type="component" value="Unassembled WGS sequence"/>
</dbReference>
<dbReference type="RefSeq" id="WP_139328821.1">
    <property type="nucleotide sequence ID" value="NZ_FTNO01000001.1"/>
</dbReference>
<evidence type="ECO:0000313" key="3">
    <source>
        <dbReference type="Proteomes" id="UP000186914"/>
    </source>
</evidence>
<sequence>MSPKYSSWSIDHKKPENAEYVGVRNEGKPVFYDKENNSTFEGEPHPENERITPVEGSEESLGAEETIGQAIDRLGEKTGWDALSEFAQKHLESDETESN</sequence>
<dbReference type="EMBL" id="FTNO01000001">
    <property type="protein sequence ID" value="SIR01579.1"/>
    <property type="molecule type" value="Genomic_DNA"/>
</dbReference>
<protein>
    <submittedName>
        <fullName evidence="2">Uncharacterized protein</fullName>
    </submittedName>
</protein>
<reference evidence="3" key="1">
    <citation type="submission" date="2017-01" db="EMBL/GenBank/DDBJ databases">
        <authorList>
            <person name="Varghese N."/>
            <person name="Submissions S."/>
        </authorList>
    </citation>
    <scope>NUCLEOTIDE SEQUENCE [LARGE SCALE GENOMIC DNA]</scope>
    <source>
        <strain evidence="3">CGMCC 1.7737</strain>
    </source>
</reference>
<evidence type="ECO:0000256" key="1">
    <source>
        <dbReference type="SAM" id="MobiDB-lite"/>
    </source>
</evidence>
<organism evidence="2 3">
    <name type="scientific">Haladaptatus litoreus</name>
    <dbReference type="NCBI Taxonomy" id="553468"/>
    <lineage>
        <taxon>Archaea</taxon>
        <taxon>Methanobacteriati</taxon>
        <taxon>Methanobacteriota</taxon>
        <taxon>Stenosarchaea group</taxon>
        <taxon>Halobacteria</taxon>
        <taxon>Halobacteriales</taxon>
        <taxon>Haladaptataceae</taxon>
        <taxon>Haladaptatus</taxon>
    </lineage>
</organism>
<evidence type="ECO:0000313" key="2">
    <source>
        <dbReference type="EMBL" id="SIR01579.1"/>
    </source>
</evidence>
<dbReference type="AlphaFoldDB" id="A0A1N6XH64"/>
<accession>A0A1N6XH64</accession>
<feature type="region of interest" description="Disordered" evidence="1">
    <location>
        <begin position="30"/>
        <end position="62"/>
    </location>
</feature>